<evidence type="ECO:0000313" key="2">
    <source>
        <dbReference type="Proteomes" id="UP000298663"/>
    </source>
</evidence>
<evidence type="ECO:0000313" key="1">
    <source>
        <dbReference type="EMBL" id="TKR64416.1"/>
    </source>
</evidence>
<organism evidence="1 2">
    <name type="scientific">Steinernema carpocapsae</name>
    <name type="common">Entomopathogenic nematode</name>
    <dbReference type="NCBI Taxonomy" id="34508"/>
    <lineage>
        <taxon>Eukaryota</taxon>
        <taxon>Metazoa</taxon>
        <taxon>Ecdysozoa</taxon>
        <taxon>Nematoda</taxon>
        <taxon>Chromadorea</taxon>
        <taxon>Rhabditida</taxon>
        <taxon>Tylenchina</taxon>
        <taxon>Panagrolaimomorpha</taxon>
        <taxon>Strongyloidoidea</taxon>
        <taxon>Steinernematidae</taxon>
        <taxon>Steinernema</taxon>
    </lineage>
</organism>
<reference evidence="1 2" key="1">
    <citation type="journal article" date="2015" name="Genome Biol.">
        <title>Comparative genomics of Steinernema reveals deeply conserved gene regulatory networks.</title>
        <authorList>
            <person name="Dillman A.R."/>
            <person name="Macchietto M."/>
            <person name="Porter C.F."/>
            <person name="Rogers A."/>
            <person name="Williams B."/>
            <person name="Antoshechkin I."/>
            <person name="Lee M.M."/>
            <person name="Goodwin Z."/>
            <person name="Lu X."/>
            <person name="Lewis E.E."/>
            <person name="Goodrich-Blair H."/>
            <person name="Stock S.P."/>
            <person name="Adams B.J."/>
            <person name="Sternberg P.W."/>
            <person name="Mortazavi A."/>
        </authorList>
    </citation>
    <scope>NUCLEOTIDE SEQUENCE [LARGE SCALE GENOMIC DNA]</scope>
    <source>
        <strain evidence="1 2">ALL</strain>
    </source>
</reference>
<protein>
    <submittedName>
        <fullName evidence="1">Uncharacterized protein</fullName>
    </submittedName>
</protein>
<name>A0A4U5M6C6_STECR</name>
<reference evidence="1 2" key="2">
    <citation type="journal article" date="2019" name="G3 (Bethesda)">
        <title>Hybrid Assembly of the Genome of the Entomopathogenic Nematode Steinernema carpocapsae Identifies the X-Chromosome.</title>
        <authorList>
            <person name="Serra L."/>
            <person name="Macchietto M."/>
            <person name="Macias-Munoz A."/>
            <person name="McGill C.J."/>
            <person name="Rodriguez I.M."/>
            <person name="Rodriguez B."/>
            <person name="Murad R."/>
            <person name="Mortazavi A."/>
        </authorList>
    </citation>
    <scope>NUCLEOTIDE SEQUENCE [LARGE SCALE GENOMIC DNA]</scope>
    <source>
        <strain evidence="1 2">ALL</strain>
    </source>
</reference>
<sequence>MTNLTFPVKTGKTCPYPQRVLSAAAFKKGRQQPTKHLKHFPSSSSSSIITLNVIVVKMEENSFRAIKGHQLECKHSKEFEKRNRKSLQT</sequence>
<dbReference type="AlphaFoldDB" id="A0A4U5M6C6"/>
<gene>
    <name evidence="1" type="ORF">L596_024951</name>
</gene>
<keyword evidence="2" id="KW-1185">Reference proteome</keyword>
<dbReference type="Proteomes" id="UP000298663">
    <property type="component" value="Unassembled WGS sequence"/>
</dbReference>
<dbReference type="EMBL" id="AZBU02000009">
    <property type="protein sequence ID" value="TKR64416.1"/>
    <property type="molecule type" value="Genomic_DNA"/>
</dbReference>
<comment type="caution">
    <text evidence="1">The sequence shown here is derived from an EMBL/GenBank/DDBJ whole genome shotgun (WGS) entry which is preliminary data.</text>
</comment>
<accession>A0A4U5M6C6</accession>
<proteinExistence type="predicted"/>